<dbReference type="OrthoDB" id="3696992at2"/>
<gene>
    <name evidence="1" type="ORF">B0I31_113156</name>
</gene>
<evidence type="ECO:0000313" key="2">
    <source>
        <dbReference type="Proteomes" id="UP000241118"/>
    </source>
</evidence>
<accession>A0A2P8I1Y5</accession>
<sequence length="60" mass="5997">MTALALVLPIDTAVTGAANLDPEFDLDLRVSTDALPAGVGRCATDDGCDPTCASSCISNA</sequence>
<protein>
    <submittedName>
        <fullName evidence="1">FxLD family lantipeptide</fullName>
    </submittedName>
</protein>
<dbReference type="Proteomes" id="UP000241118">
    <property type="component" value="Unassembled WGS sequence"/>
</dbReference>
<organism evidence="1 2">
    <name type="scientific">Saccharothrix carnea</name>
    <dbReference type="NCBI Taxonomy" id="1280637"/>
    <lineage>
        <taxon>Bacteria</taxon>
        <taxon>Bacillati</taxon>
        <taxon>Actinomycetota</taxon>
        <taxon>Actinomycetes</taxon>
        <taxon>Pseudonocardiales</taxon>
        <taxon>Pseudonocardiaceae</taxon>
        <taxon>Saccharothrix</taxon>
    </lineage>
</organism>
<name>A0A2P8I1Y5_SACCR</name>
<comment type="caution">
    <text evidence="1">The sequence shown here is derived from an EMBL/GenBank/DDBJ whole genome shotgun (WGS) entry which is preliminary data.</text>
</comment>
<dbReference type="NCBIfam" id="TIGR04363">
    <property type="entry name" value="LD_lanti_pre"/>
    <property type="match status" value="1"/>
</dbReference>
<proteinExistence type="predicted"/>
<dbReference type="AlphaFoldDB" id="A0A2P8I1Y5"/>
<reference evidence="1 2" key="1">
    <citation type="submission" date="2018-03" db="EMBL/GenBank/DDBJ databases">
        <title>Genomic Encyclopedia of Type Strains, Phase III (KMG-III): the genomes of soil and plant-associated and newly described type strains.</title>
        <authorList>
            <person name="Whitman W."/>
        </authorList>
    </citation>
    <scope>NUCLEOTIDE SEQUENCE [LARGE SCALE GENOMIC DNA]</scope>
    <source>
        <strain evidence="1 2">CGMCC 4.7097</strain>
    </source>
</reference>
<dbReference type="InterPro" id="IPR027575">
    <property type="entry name" value="LD_lanti_pre"/>
</dbReference>
<dbReference type="EMBL" id="PYAX01000013">
    <property type="protein sequence ID" value="PSL52483.1"/>
    <property type="molecule type" value="Genomic_DNA"/>
</dbReference>
<evidence type="ECO:0000313" key="1">
    <source>
        <dbReference type="EMBL" id="PSL52483.1"/>
    </source>
</evidence>
<dbReference type="RefSeq" id="WP_106619077.1">
    <property type="nucleotide sequence ID" value="NZ_PYAX01000013.1"/>
</dbReference>
<keyword evidence="2" id="KW-1185">Reference proteome</keyword>